<dbReference type="OrthoDB" id="202415at2759"/>
<dbReference type="HOGENOM" id="CLU_005027_2_0_1"/>
<gene>
    <name evidence="3" type="ORF">VHEMI03115</name>
</gene>
<dbReference type="EMBL" id="CDHN01000001">
    <property type="protein sequence ID" value="CEJ83085.1"/>
    <property type="molecule type" value="Genomic_DNA"/>
</dbReference>
<reference evidence="3 4" key="1">
    <citation type="journal article" date="2015" name="Genome Announc.">
        <title>Draft Genome Sequence and Gene Annotation of the Entomopathogenic Fungus Verticillium hemipterigenum.</title>
        <authorList>
            <person name="Horn F."/>
            <person name="Habel A."/>
            <person name="Scharf D.H."/>
            <person name="Dworschak J."/>
            <person name="Brakhage A.A."/>
            <person name="Guthke R."/>
            <person name="Hertweck C."/>
            <person name="Linde J."/>
        </authorList>
    </citation>
    <scope>NUCLEOTIDE SEQUENCE [LARGE SCALE GENOMIC DNA]</scope>
</reference>
<accession>A0A0A1TA68</accession>
<evidence type="ECO:0000313" key="4">
    <source>
        <dbReference type="Proteomes" id="UP000039046"/>
    </source>
</evidence>
<evidence type="ECO:0000313" key="3">
    <source>
        <dbReference type="EMBL" id="CEJ83085.1"/>
    </source>
</evidence>
<keyword evidence="1" id="KW-0472">Membrane</keyword>
<keyword evidence="1" id="KW-0812">Transmembrane</keyword>
<name>A0A0A1TA68_9HYPO</name>
<dbReference type="InterPro" id="IPR051091">
    <property type="entry name" value="O-Glucosyltr/Glycosyltrsf_90"/>
</dbReference>
<feature type="transmembrane region" description="Helical" evidence="1">
    <location>
        <begin position="220"/>
        <end position="244"/>
    </location>
</feature>
<sequence length="848" mass="95529">MWKSKTGYVHHRDVDSRGRRQLVAPFAAFLAAVATQHLTSRQAEIYSEVLCWMLLPISLKYVRSRLHESSLPLYGSGKAKSSGDASASASLSGTSSGSSWLFALGIATACFFTAENAVIGFLPLLIPIVLMIESTLRTDVHLLKEKSLYRKVSLEKNTITAFAIALFGVYSLSGWSILGFTMSTAQLLGYVAVYTTLLVKPSTNPNQVPYVDLNASIHRLAPRVISLLLLSLAIQLLFLGFVPFQISLMLSTAMTKCLTWTFVIQTAQVASWTAAPIIKIFSVFATRSPYTASFESETICHLVGAGLALGQFISLCPRPAATKQLLWMLMLIPVIPYMSDTLAIHKSHSRVMAVASSEQQHPIEKIIDSAKGHFHELLAKQSRTYHAASEEYRSRYNMDPPPGYKEWFESAVSQKSVIIDEFDTMYQSLAPLWAVSGQQIRQAIQAVQSSGDDVWTCTFHSESGKTSCTHPVRIIDRHIRDLFNNITLPDLGGAIPDVRFLVNHIDEPRVVFPGDKSGNTGIQATLLSHRSTWSKMVQHCRHKESEQPKPKYETYGMPFVQDMTSSLSICQHPEYQHMYGMFISPASMRLLEGMVPILSTGTPSTMGDILFPSPAYIEREFVYEAKGDVTWRDKVNNLYWAGSTSGAYATDSKWNEFHRQRFVSFVQNLEGQKYSYLAKKGDHIKRISSSFINSRLYDVAFTRVFQSDRLPRRTQAFFYRLKSWAQKDAALRSRLVFDIDGNGISGRWYKLLASNSTPLKQTLLREWHDDRLVPWVHYIPVSQSMGELPELVAYLLSTPQGQRRAMEIAEQGAEWYQKTLRREDIAIYLHRLLLELARLQDPGRPARV</sequence>
<dbReference type="AlphaFoldDB" id="A0A0A1TA68"/>
<dbReference type="PANTHER" id="PTHR12203:SF61">
    <property type="entry name" value="CAPSULE PROTEIN"/>
    <property type="match status" value="1"/>
</dbReference>
<dbReference type="Proteomes" id="UP000039046">
    <property type="component" value="Unassembled WGS sequence"/>
</dbReference>
<keyword evidence="4" id="KW-1185">Reference proteome</keyword>
<feature type="transmembrane region" description="Helical" evidence="1">
    <location>
        <begin position="153"/>
        <end position="171"/>
    </location>
</feature>
<organism evidence="3 4">
    <name type="scientific">[Torrubiella] hemipterigena</name>
    <dbReference type="NCBI Taxonomy" id="1531966"/>
    <lineage>
        <taxon>Eukaryota</taxon>
        <taxon>Fungi</taxon>
        <taxon>Dikarya</taxon>
        <taxon>Ascomycota</taxon>
        <taxon>Pezizomycotina</taxon>
        <taxon>Sordariomycetes</taxon>
        <taxon>Hypocreomycetidae</taxon>
        <taxon>Hypocreales</taxon>
        <taxon>Clavicipitaceae</taxon>
        <taxon>Clavicipitaceae incertae sedis</taxon>
        <taxon>'Torrubiella' clade</taxon>
    </lineage>
</organism>
<dbReference type="SMART" id="SM00672">
    <property type="entry name" value="CAP10"/>
    <property type="match status" value="1"/>
</dbReference>
<dbReference type="PANTHER" id="PTHR12203">
    <property type="entry name" value="KDEL LYS-ASP-GLU-LEU CONTAINING - RELATED"/>
    <property type="match status" value="1"/>
</dbReference>
<evidence type="ECO:0000256" key="1">
    <source>
        <dbReference type="SAM" id="Phobius"/>
    </source>
</evidence>
<feature type="transmembrane region" description="Helical" evidence="1">
    <location>
        <begin position="100"/>
        <end position="132"/>
    </location>
</feature>
<dbReference type="InterPro" id="IPR006598">
    <property type="entry name" value="CAP10"/>
</dbReference>
<proteinExistence type="predicted"/>
<feature type="domain" description="Glycosyl transferase CAP10" evidence="2">
    <location>
        <begin position="556"/>
        <end position="840"/>
    </location>
</feature>
<keyword evidence="1" id="KW-1133">Transmembrane helix</keyword>
<protein>
    <recommendedName>
        <fullName evidence="2">Glycosyl transferase CAP10 domain-containing protein</fullName>
    </recommendedName>
</protein>
<evidence type="ECO:0000259" key="2">
    <source>
        <dbReference type="SMART" id="SM00672"/>
    </source>
</evidence>
<dbReference type="Pfam" id="PF05686">
    <property type="entry name" value="Glyco_transf_90"/>
    <property type="match status" value="1"/>
</dbReference>